<gene>
    <name evidence="2" type="ORF">DU000_05875</name>
</gene>
<keyword evidence="3" id="KW-1185">Reference proteome</keyword>
<sequence length="185" mass="21135">MTTLAKAKWRELTYAASLAGQAEQTQVNAHQALLTRFYQAFQQRDAAAMSACYHPDAQFHDPIFGTLSAPEVVAMWHMLCQSAEEFMLLYSDVQCDARYGTLEWVARYRYRPTGRLVVNEVTTEVAFKEGLILHHDDAFSVARWAAQALGPIGRCAGWTPWLQRRIRQQARQSLDRFLQRQAVVV</sequence>
<dbReference type="Pfam" id="PF12680">
    <property type="entry name" value="SnoaL_2"/>
    <property type="match status" value="1"/>
</dbReference>
<feature type="domain" description="SnoaL-like" evidence="1">
    <location>
        <begin position="35"/>
        <end position="135"/>
    </location>
</feature>
<protein>
    <submittedName>
        <fullName evidence="2">Nuclear transport factor 2 family protein</fullName>
    </submittedName>
</protein>
<dbReference type="Proteomes" id="UP000252357">
    <property type="component" value="Unassembled WGS sequence"/>
</dbReference>
<dbReference type="OrthoDB" id="391735at2"/>
<dbReference type="RefSeq" id="WP_114402430.1">
    <property type="nucleotide sequence ID" value="NZ_QPGB01000002.1"/>
</dbReference>
<dbReference type="Gene3D" id="3.10.450.50">
    <property type="match status" value="1"/>
</dbReference>
<organism evidence="2 3">
    <name type="scientific">Parvibium lacunae</name>
    <dbReference type="NCBI Taxonomy" id="1888893"/>
    <lineage>
        <taxon>Bacteria</taxon>
        <taxon>Pseudomonadati</taxon>
        <taxon>Pseudomonadota</taxon>
        <taxon>Betaproteobacteria</taxon>
        <taxon>Burkholderiales</taxon>
        <taxon>Alcaligenaceae</taxon>
        <taxon>Parvibium</taxon>
    </lineage>
</organism>
<evidence type="ECO:0000259" key="1">
    <source>
        <dbReference type="Pfam" id="PF12680"/>
    </source>
</evidence>
<evidence type="ECO:0000313" key="2">
    <source>
        <dbReference type="EMBL" id="RCS58348.1"/>
    </source>
</evidence>
<dbReference type="InterPro" id="IPR037401">
    <property type="entry name" value="SnoaL-like"/>
</dbReference>
<dbReference type="EMBL" id="QPGB01000002">
    <property type="protein sequence ID" value="RCS58348.1"/>
    <property type="molecule type" value="Genomic_DNA"/>
</dbReference>
<proteinExistence type="predicted"/>
<name>A0A368L443_9BURK</name>
<evidence type="ECO:0000313" key="3">
    <source>
        <dbReference type="Proteomes" id="UP000252357"/>
    </source>
</evidence>
<comment type="caution">
    <text evidence="2">The sequence shown here is derived from an EMBL/GenBank/DDBJ whole genome shotgun (WGS) entry which is preliminary data.</text>
</comment>
<dbReference type="SUPFAM" id="SSF54427">
    <property type="entry name" value="NTF2-like"/>
    <property type="match status" value="1"/>
</dbReference>
<accession>A0A368L443</accession>
<dbReference type="InterPro" id="IPR032710">
    <property type="entry name" value="NTF2-like_dom_sf"/>
</dbReference>
<reference evidence="2 3" key="1">
    <citation type="journal article" date="2018" name="Int. J. Syst. Evol. Microbiol.">
        <title>Parvibium lacunae gen. nov., sp. nov., a new member of the family Alcaligenaceae isolated from a freshwater pond.</title>
        <authorList>
            <person name="Chen W.M."/>
            <person name="Xie P.B."/>
            <person name="Hsu M.Y."/>
            <person name="Sheu S.Y."/>
        </authorList>
    </citation>
    <scope>NUCLEOTIDE SEQUENCE [LARGE SCALE GENOMIC DNA]</scope>
    <source>
        <strain evidence="2 3">KMB9</strain>
    </source>
</reference>
<dbReference type="AlphaFoldDB" id="A0A368L443"/>